<evidence type="ECO:0000256" key="7">
    <source>
        <dbReference type="ARBA" id="ARBA00023136"/>
    </source>
</evidence>
<organism evidence="11 12">
    <name type="scientific">Daphnia galeata</name>
    <dbReference type="NCBI Taxonomy" id="27404"/>
    <lineage>
        <taxon>Eukaryota</taxon>
        <taxon>Metazoa</taxon>
        <taxon>Ecdysozoa</taxon>
        <taxon>Arthropoda</taxon>
        <taxon>Crustacea</taxon>
        <taxon>Branchiopoda</taxon>
        <taxon>Diplostraca</taxon>
        <taxon>Cladocera</taxon>
        <taxon>Anomopoda</taxon>
        <taxon>Daphniidae</taxon>
        <taxon>Daphnia</taxon>
    </lineage>
</organism>
<evidence type="ECO:0000256" key="1">
    <source>
        <dbReference type="ARBA" id="ARBA00004141"/>
    </source>
</evidence>
<dbReference type="GO" id="GO:0016020">
    <property type="term" value="C:membrane"/>
    <property type="evidence" value="ECO:0007669"/>
    <property type="project" value="UniProtKB-SubCell"/>
</dbReference>
<dbReference type="Gene3D" id="2.170.180.11">
    <property type="entry name" value="Methuselah ectodomain, domain 2"/>
    <property type="match status" value="1"/>
</dbReference>
<evidence type="ECO:0000256" key="2">
    <source>
        <dbReference type="ARBA" id="ARBA00008979"/>
    </source>
</evidence>
<feature type="transmembrane region" description="Helical" evidence="9">
    <location>
        <begin position="414"/>
        <end position="442"/>
    </location>
</feature>
<feature type="transmembrane region" description="Helical" evidence="9">
    <location>
        <begin position="463"/>
        <end position="485"/>
    </location>
</feature>
<dbReference type="EMBL" id="CAKKLH010000177">
    <property type="protein sequence ID" value="CAH0105207.1"/>
    <property type="molecule type" value="Genomic_DNA"/>
</dbReference>
<keyword evidence="6" id="KW-0807">Transducer</keyword>
<keyword evidence="7 9" id="KW-0472">Membrane</keyword>
<accession>A0A8J2RQ33</accession>
<dbReference type="CDD" id="cd15039">
    <property type="entry name" value="7tmB3_Methuselah-like"/>
    <property type="match status" value="1"/>
</dbReference>
<feature type="transmembrane region" description="Helical" evidence="9">
    <location>
        <begin position="538"/>
        <end position="561"/>
    </location>
</feature>
<keyword evidence="4" id="KW-0732">Signal</keyword>
<feature type="transmembrane region" description="Helical" evidence="9">
    <location>
        <begin position="505"/>
        <end position="526"/>
    </location>
</feature>
<dbReference type="PROSITE" id="PS50261">
    <property type="entry name" value="G_PROTEIN_RECEP_F2_4"/>
    <property type="match status" value="1"/>
</dbReference>
<keyword evidence="3 9" id="KW-0812">Transmembrane</keyword>
<name>A0A8J2RQ33_9CRUS</name>
<comment type="similarity">
    <text evidence="2">Belongs to the G-protein coupled receptor 2 family. Mth subfamily.</text>
</comment>
<dbReference type="GO" id="GO:0004930">
    <property type="term" value="F:G protein-coupled receptor activity"/>
    <property type="evidence" value="ECO:0007669"/>
    <property type="project" value="UniProtKB-KW"/>
</dbReference>
<evidence type="ECO:0000259" key="10">
    <source>
        <dbReference type="PROSITE" id="PS50261"/>
    </source>
</evidence>
<dbReference type="OrthoDB" id="6134459at2759"/>
<dbReference type="Gene3D" id="1.20.1070.10">
    <property type="entry name" value="Rhodopsin 7-helix transmembrane proteins"/>
    <property type="match status" value="1"/>
</dbReference>
<dbReference type="InterPro" id="IPR052808">
    <property type="entry name" value="GPCR_Mth-like"/>
</dbReference>
<comment type="subcellular location">
    <subcellularLocation>
        <location evidence="1">Membrane</location>
        <topology evidence="1">Multi-pass membrane protein</topology>
    </subcellularLocation>
</comment>
<evidence type="ECO:0000313" key="12">
    <source>
        <dbReference type="Proteomes" id="UP000789390"/>
    </source>
</evidence>
<feature type="domain" description="G-protein coupled receptors family 2 profile 2" evidence="10">
    <location>
        <begin position="414"/>
        <end position="705"/>
    </location>
</feature>
<dbReference type="AlphaFoldDB" id="A0A8J2RQ33"/>
<gene>
    <name evidence="11" type="ORF">DGAL_LOCUS8222</name>
</gene>
<dbReference type="InterPro" id="IPR036272">
    <property type="entry name" value="Methuselah_N_sf"/>
</dbReference>
<keyword evidence="5 9" id="KW-1133">Transmembrane helix</keyword>
<evidence type="ECO:0000256" key="6">
    <source>
        <dbReference type="ARBA" id="ARBA00023040"/>
    </source>
</evidence>
<evidence type="ECO:0000256" key="5">
    <source>
        <dbReference type="ARBA" id="ARBA00022989"/>
    </source>
</evidence>
<evidence type="ECO:0000313" key="11">
    <source>
        <dbReference type="EMBL" id="CAH0105207.1"/>
    </source>
</evidence>
<reference evidence="11" key="1">
    <citation type="submission" date="2021-11" db="EMBL/GenBank/DDBJ databases">
        <authorList>
            <person name="Schell T."/>
        </authorList>
    </citation>
    <scope>NUCLEOTIDE SEQUENCE</scope>
    <source>
        <strain evidence="11">M5</strain>
    </source>
</reference>
<evidence type="ECO:0000256" key="3">
    <source>
        <dbReference type="ARBA" id="ARBA00022692"/>
    </source>
</evidence>
<keyword evidence="6" id="KW-0297">G-protein coupled receptor</keyword>
<dbReference type="SUPFAM" id="SSF63877">
    <property type="entry name" value="Methuselah ectodomain"/>
    <property type="match status" value="1"/>
</dbReference>
<feature type="transmembrane region" description="Helical" evidence="9">
    <location>
        <begin position="652"/>
        <end position="669"/>
    </location>
</feature>
<keyword evidence="12" id="KW-1185">Reference proteome</keyword>
<feature type="transmembrane region" description="Helical" evidence="9">
    <location>
        <begin position="681"/>
        <end position="704"/>
    </location>
</feature>
<dbReference type="PANTHER" id="PTHR46953">
    <property type="entry name" value="G-PROTEIN COUPLED RECEPTOR MTH-LIKE 1-RELATED"/>
    <property type="match status" value="1"/>
</dbReference>
<evidence type="ECO:0000256" key="9">
    <source>
        <dbReference type="SAM" id="Phobius"/>
    </source>
</evidence>
<feature type="transmembrane region" description="Helical" evidence="9">
    <location>
        <begin position="591"/>
        <end position="614"/>
    </location>
</feature>
<comment type="caution">
    <text evidence="11">The sequence shown here is derived from an EMBL/GenBank/DDBJ whole genome shotgun (WGS) entry which is preliminary data.</text>
</comment>
<evidence type="ECO:0000256" key="4">
    <source>
        <dbReference type="ARBA" id="ARBA00022729"/>
    </source>
</evidence>
<feature type="region of interest" description="Disordered" evidence="8">
    <location>
        <begin position="731"/>
        <end position="769"/>
    </location>
</feature>
<keyword evidence="6" id="KW-0675">Receptor</keyword>
<dbReference type="Proteomes" id="UP000789390">
    <property type="component" value="Unassembled WGS sequence"/>
</dbReference>
<dbReference type="PANTHER" id="PTHR46953:SF1">
    <property type="entry name" value="G-PROTEIN COUPLED RECEPTOR MTH-LIKE 1-RELATED"/>
    <property type="match status" value="1"/>
</dbReference>
<dbReference type="InterPro" id="IPR000832">
    <property type="entry name" value="GPCR_2_secretin-like"/>
</dbReference>
<protein>
    <recommendedName>
        <fullName evidence="10">G-protein coupled receptors family 2 profile 2 domain-containing protein</fullName>
    </recommendedName>
</protein>
<feature type="compositionally biased region" description="Low complexity" evidence="8">
    <location>
        <begin position="744"/>
        <end position="761"/>
    </location>
</feature>
<proteinExistence type="inferred from homology"/>
<dbReference type="InterPro" id="IPR023311">
    <property type="entry name" value="Methusela_ecto_dom_2"/>
</dbReference>
<dbReference type="GO" id="GO:0007166">
    <property type="term" value="P:cell surface receptor signaling pathway"/>
    <property type="evidence" value="ECO:0007669"/>
    <property type="project" value="InterPro"/>
</dbReference>
<dbReference type="Pfam" id="PF00002">
    <property type="entry name" value="7tm_2"/>
    <property type="match status" value="1"/>
</dbReference>
<sequence length="783" mass="89733">MGDLFRALSSGQLLVPHRFVYFEFDSYCIDDYAEERNFIKASRRALFCSIQTREFPETAVDDAGKLKLDFMKFDADGERFASKFVGRKVIRKCCPHGESMDSKSNLNGWPACRKNEGLVTLFFDQLQSQDMSRDLFFRFGRVKCDYPIRTTEFQLNSNGSLEIKMLDNSSHRLLSIEHYCLEDVVEFNFNTNLPSTSIYAFYCPDEEPQNLIIESEFSTNGLELTEPPFTTEFSFTTDPPLMAEPESTNTNDPLASSKAIRVPKCCPPGHLMHENEYKFDCHPLWWWPTEDQPIDPAEIVSQSLSYDFKTYHNVSSTVFVSNSSLSSCKPGQLQANVPVHAKNSKKNPIFRIDSKNQISLTFHWFVENYWDVKEEIQSFCVDSLLIKQERVISYASQVFHCITLTPFLNYRPGILLLSIVALLMTFVIYFFAPASGASKLILQSKGQKKAGNSSRSKSMAMVLTGRILLCHIISLSLAFTCMTISQQKLISSAGNSCVAIGYIEYWAFIASFSWLTVYCFDYYRIFSGSFKVSNDKLFIPYSAFGWGVPSLAMISVIIAQFQSTAMGISDAINPNMGYFRYWFPRHSLAEIIFFNGPVGALLSMDIYFFLSLMFNSNLMHCWQKPQETAIRSNRRPSTASKEYEDLKMATKLFFITGVPWIFEFFTYVYELKYGLFAKVWYFWEFSQMLNTLRGVFIFVTFIIFNRDVRRFLWLRVKNVFSRKLFSPSEDVNTATHQTDDEGTRSTSNGVTSTSSSSVDNTEQTTCTSVDAESSNEFNILQHE</sequence>
<evidence type="ECO:0000256" key="8">
    <source>
        <dbReference type="SAM" id="MobiDB-lite"/>
    </source>
</evidence>
<dbReference type="InterPro" id="IPR017981">
    <property type="entry name" value="GPCR_2-like_7TM"/>
</dbReference>